<sequence length="575" mass="64176">MSLVSSVASNKVSFNRAFAQCKNRFPYHKVGMDLLQDGQLSHGTGFTHEERERFHLRGLLPHKVFTIDEQAARIRRQFEIMPSPLLKYIFLSNEREKNETAFWRFLFTYPPELTMPVLYTPTVGEVCQKWATHRPSYRGIYISPNDTGHVREILRNYPRQDIKCIVVTDGGRILGLGDLGSSGLGIPVGKLMLYTLIGTVPPQQTLPVVLDVGTDRKEILADPLYQGWRHPRMRGDEHLAFVEEFVNAVKDVYGPNCLVQFEDFEMEIAFNLLDHFRWRCNCFNDDIEGTASVAAATVATAPRIKGVLPLDQQKYLFIGAGSAATGIANLIADIAASESGKPRDQILKNIVMFDAKGMVTAARTDLYHFNKPFMHQMAPIASVPEAVRQLGITCIIGVSGCPGLITEEIVKDMCRTTERPIVMALSNPTNKAECTAEQAYKWSNNKALFASGSPFPEYTTPQGKKLVPSQANNSWIFPAVGFALVATGARHCPGKVFEVAAIALSKLVKPEDLDQSSLLPPLSKIRDYSFPISVAVAQYLYDNELATEQIPANQTLEQFLRTKQFEPPSHYEPVY</sequence>
<protein>
    <submittedName>
        <fullName evidence="4">NAD-dependent malic enzyme, mitochondrial</fullName>
    </submittedName>
</protein>
<evidence type="ECO:0000313" key="4">
    <source>
        <dbReference type="EMBL" id="KAK8881190.1"/>
    </source>
</evidence>
<name>A0ABR2JQL2_9EUKA</name>
<dbReference type="PRINTS" id="PR00072">
    <property type="entry name" value="MALOXRDTASE"/>
</dbReference>
<comment type="caution">
    <text evidence="4">The sequence shown here is derived from an EMBL/GenBank/DDBJ whole genome shotgun (WGS) entry which is preliminary data.</text>
</comment>
<dbReference type="InterPro" id="IPR012301">
    <property type="entry name" value="Malic_N_dom"/>
</dbReference>
<organism evidence="4 5">
    <name type="scientific">Tritrichomonas musculus</name>
    <dbReference type="NCBI Taxonomy" id="1915356"/>
    <lineage>
        <taxon>Eukaryota</taxon>
        <taxon>Metamonada</taxon>
        <taxon>Parabasalia</taxon>
        <taxon>Tritrichomonadida</taxon>
        <taxon>Tritrichomonadidae</taxon>
        <taxon>Tritrichomonas</taxon>
    </lineage>
</organism>
<dbReference type="Gene3D" id="3.40.50.720">
    <property type="entry name" value="NAD(P)-binding Rossmann-like Domain"/>
    <property type="match status" value="1"/>
</dbReference>
<accession>A0ABR2JQL2</accession>
<dbReference type="Proteomes" id="UP001470230">
    <property type="component" value="Unassembled WGS sequence"/>
</dbReference>
<dbReference type="EMBL" id="JAPFFF010000010">
    <property type="protein sequence ID" value="KAK8881190.1"/>
    <property type="molecule type" value="Genomic_DNA"/>
</dbReference>
<feature type="domain" description="Malic enzyme NAD-binding" evidence="2">
    <location>
        <begin position="287"/>
        <end position="541"/>
    </location>
</feature>
<dbReference type="InterPro" id="IPR001891">
    <property type="entry name" value="Malic_OxRdtase"/>
</dbReference>
<evidence type="ECO:0000313" key="5">
    <source>
        <dbReference type="Proteomes" id="UP001470230"/>
    </source>
</evidence>
<dbReference type="SUPFAM" id="SSF51735">
    <property type="entry name" value="NAD(P)-binding Rossmann-fold domains"/>
    <property type="match status" value="1"/>
</dbReference>
<feature type="domain" description="Malic enzyme N-terminal" evidence="3">
    <location>
        <begin position="95"/>
        <end position="277"/>
    </location>
</feature>
<dbReference type="PIRSF" id="PIRSF000106">
    <property type="entry name" value="ME"/>
    <property type="match status" value="1"/>
</dbReference>
<dbReference type="Pfam" id="PF00390">
    <property type="entry name" value="malic"/>
    <property type="match status" value="1"/>
</dbReference>
<dbReference type="SMART" id="SM00919">
    <property type="entry name" value="Malic_M"/>
    <property type="match status" value="1"/>
</dbReference>
<dbReference type="SUPFAM" id="SSF53223">
    <property type="entry name" value="Aminoacid dehydrogenase-like, N-terminal domain"/>
    <property type="match status" value="1"/>
</dbReference>
<keyword evidence="5" id="KW-1185">Reference proteome</keyword>
<dbReference type="InterPro" id="IPR046346">
    <property type="entry name" value="Aminoacid_DH-like_N_sf"/>
</dbReference>
<dbReference type="Gene3D" id="3.40.50.10380">
    <property type="entry name" value="Malic enzyme, N-terminal domain"/>
    <property type="match status" value="1"/>
</dbReference>
<proteinExistence type="inferred from homology"/>
<reference evidence="4 5" key="1">
    <citation type="submission" date="2024-04" db="EMBL/GenBank/DDBJ databases">
        <title>Tritrichomonas musculus Genome.</title>
        <authorList>
            <person name="Alves-Ferreira E."/>
            <person name="Grigg M."/>
            <person name="Lorenzi H."/>
            <person name="Galac M."/>
        </authorList>
    </citation>
    <scope>NUCLEOTIDE SEQUENCE [LARGE SCALE GENOMIC DNA]</scope>
    <source>
        <strain evidence="4 5">EAF2021</strain>
    </source>
</reference>
<dbReference type="NCBIfam" id="NF010052">
    <property type="entry name" value="PRK13529.1"/>
    <property type="match status" value="1"/>
</dbReference>
<gene>
    <name evidence="4" type="ORF">M9Y10_003921</name>
</gene>
<evidence type="ECO:0000259" key="3">
    <source>
        <dbReference type="SMART" id="SM01274"/>
    </source>
</evidence>
<comment type="similarity">
    <text evidence="1">Belongs to the malic enzymes family.</text>
</comment>
<dbReference type="InterPro" id="IPR012302">
    <property type="entry name" value="Malic_NAD-bd"/>
</dbReference>
<dbReference type="PANTHER" id="PTHR23406">
    <property type="entry name" value="MALIC ENZYME-RELATED"/>
    <property type="match status" value="1"/>
</dbReference>
<evidence type="ECO:0000259" key="2">
    <source>
        <dbReference type="SMART" id="SM00919"/>
    </source>
</evidence>
<dbReference type="SMART" id="SM01274">
    <property type="entry name" value="malic"/>
    <property type="match status" value="1"/>
</dbReference>
<dbReference type="PANTHER" id="PTHR23406:SF90">
    <property type="entry name" value="MALIC ENZYME-RELATED"/>
    <property type="match status" value="1"/>
</dbReference>
<evidence type="ECO:0000256" key="1">
    <source>
        <dbReference type="ARBA" id="ARBA00008785"/>
    </source>
</evidence>
<dbReference type="InterPro" id="IPR037062">
    <property type="entry name" value="Malic_N_dom_sf"/>
</dbReference>
<dbReference type="InterPro" id="IPR036291">
    <property type="entry name" value="NAD(P)-bd_dom_sf"/>
</dbReference>
<dbReference type="Pfam" id="PF03949">
    <property type="entry name" value="Malic_M"/>
    <property type="match status" value="1"/>
</dbReference>